<sequence>MSDTFELNTTGLDELQSAFSHDEHFQSIAWPRIRLINAIKDELEGAGALVWRVKYSPVNRAGNGIVISLPDERRKFHFYYSIPLSLRLTFHLYLGDNTFNFFEAHPLLIEQGIISADEFRIEATSNTLPHLVLGQSSDRYEQHLLAQDVYDSQELRQSGVFQLLERIFEKFNQPLQSIINGTYQL</sequence>
<dbReference type="EMBL" id="JAGTAR010000039">
    <property type="protein sequence ID" value="MBR8537765.1"/>
    <property type="molecule type" value="Genomic_DNA"/>
</dbReference>
<dbReference type="AlphaFoldDB" id="A0A941IZD3"/>
<accession>A0A941IZD3</accession>
<evidence type="ECO:0000313" key="2">
    <source>
        <dbReference type="Proteomes" id="UP000679220"/>
    </source>
</evidence>
<dbReference type="Proteomes" id="UP000679220">
    <property type="component" value="Unassembled WGS sequence"/>
</dbReference>
<gene>
    <name evidence="1" type="ORF">KDU71_19495</name>
</gene>
<organism evidence="1 2">
    <name type="scientific">Carboxylicivirga sediminis</name>
    <dbReference type="NCBI Taxonomy" id="2006564"/>
    <lineage>
        <taxon>Bacteria</taxon>
        <taxon>Pseudomonadati</taxon>
        <taxon>Bacteroidota</taxon>
        <taxon>Bacteroidia</taxon>
        <taxon>Marinilabiliales</taxon>
        <taxon>Marinilabiliaceae</taxon>
        <taxon>Carboxylicivirga</taxon>
    </lineage>
</organism>
<comment type="caution">
    <text evidence="1">The sequence shown here is derived from an EMBL/GenBank/DDBJ whole genome shotgun (WGS) entry which is preliminary data.</text>
</comment>
<reference evidence="1" key="2">
    <citation type="submission" date="2021-04" db="EMBL/GenBank/DDBJ databases">
        <authorList>
            <person name="Zhang T."/>
            <person name="Zhang Y."/>
            <person name="Lu D."/>
            <person name="Zuo D."/>
            <person name="Du Z."/>
        </authorList>
    </citation>
    <scope>NUCLEOTIDE SEQUENCE</scope>
    <source>
        <strain evidence="1">JR1</strain>
    </source>
</reference>
<keyword evidence="2" id="KW-1185">Reference proteome</keyword>
<evidence type="ECO:0000313" key="1">
    <source>
        <dbReference type="EMBL" id="MBR8537765.1"/>
    </source>
</evidence>
<protein>
    <submittedName>
        <fullName evidence="1">Uncharacterized protein</fullName>
    </submittedName>
</protein>
<dbReference type="RefSeq" id="WP_212192790.1">
    <property type="nucleotide sequence ID" value="NZ_JAGTAR010000039.1"/>
</dbReference>
<name>A0A941IZD3_9BACT</name>
<proteinExistence type="predicted"/>
<reference evidence="1" key="1">
    <citation type="journal article" date="2018" name="Int. J. Syst. Evol. Microbiol.">
        <title>Carboxylicivirga sediminis sp. nov., isolated from coastal sediment.</title>
        <authorList>
            <person name="Wang F.Q."/>
            <person name="Ren L.H."/>
            <person name="Zou R.J."/>
            <person name="Sun Y.Z."/>
            <person name="Liu X.J."/>
            <person name="Jiang F."/>
            <person name="Liu L.J."/>
        </authorList>
    </citation>
    <scope>NUCLEOTIDE SEQUENCE</scope>
    <source>
        <strain evidence="1">JR1</strain>
    </source>
</reference>